<evidence type="ECO:0000256" key="2">
    <source>
        <dbReference type="ARBA" id="ARBA00023125"/>
    </source>
</evidence>
<keyword evidence="3" id="KW-0804">Transcription</keyword>
<evidence type="ECO:0000313" key="6">
    <source>
        <dbReference type="EMBL" id="SEG00163.1"/>
    </source>
</evidence>
<evidence type="ECO:0000256" key="1">
    <source>
        <dbReference type="ARBA" id="ARBA00023015"/>
    </source>
</evidence>
<dbReference type="PANTHER" id="PTHR30204">
    <property type="entry name" value="REDOX-CYCLING DRUG-SENSING TRANSCRIPTIONAL ACTIVATOR SOXR"/>
    <property type="match status" value="1"/>
</dbReference>
<dbReference type="GO" id="GO:0003700">
    <property type="term" value="F:DNA-binding transcription factor activity"/>
    <property type="evidence" value="ECO:0007669"/>
    <property type="project" value="InterPro"/>
</dbReference>
<evidence type="ECO:0000313" key="7">
    <source>
        <dbReference type="Proteomes" id="UP000236726"/>
    </source>
</evidence>
<keyword evidence="2 6" id="KW-0238">DNA-binding</keyword>
<reference evidence="6 7" key="1">
    <citation type="submission" date="2016-10" db="EMBL/GenBank/DDBJ databases">
        <authorList>
            <person name="de Groot N.N."/>
        </authorList>
    </citation>
    <scope>NUCLEOTIDE SEQUENCE [LARGE SCALE GENOMIC DNA]</scope>
    <source>
        <strain evidence="6 7">D15d</strain>
    </source>
</reference>
<dbReference type="Pfam" id="PF00376">
    <property type="entry name" value="MerR"/>
    <property type="match status" value="1"/>
</dbReference>
<keyword evidence="7" id="KW-1185">Reference proteome</keyword>
<dbReference type="CDD" id="cd00592">
    <property type="entry name" value="HTH_MerR-like"/>
    <property type="match status" value="1"/>
</dbReference>
<evidence type="ECO:0000259" key="5">
    <source>
        <dbReference type="PROSITE" id="PS50937"/>
    </source>
</evidence>
<organism evidence="6 7">
    <name type="scientific">Lachnospira multipara</name>
    <dbReference type="NCBI Taxonomy" id="28051"/>
    <lineage>
        <taxon>Bacteria</taxon>
        <taxon>Bacillati</taxon>
        <taxon>Bacillota</taxon>
        <taxon>Clostridia</taxon>
        <taxon>Lachnospirales</taxon>
        <taxon>Lachnospiraceae</taxon>
        <taxon>Lachnospira</taxon>
    </lineage>
</organism>
<dbReference type="InterPro" id="IPR000551">
    <property type="entry name" value="MerR-type_HTH_dom"/>
</dbReference>
<evidence type="ECO:0000256" key="4">
    <source>
        <dbReference type="SAM" id="Coils"/>
    </source>
</evidence>
<dbReference type="GO" id="GO:0003677">
    <property type="term" value="F:DNA binding"/>
    <property type="evidence" value="ECO:0007669"/>
    <property type="project" value="UniProtKB-KW"/>
</dbReference>
<protein>
    <submittedName>
        <fullName evidence="6">DNA-binding transcriptional regulator, MerR family</fullName>
    </submittedName>
</protein>
<dbReference type="Gene3D" id="1.10.1660.10">
    <property type="match status" value="1"/>
</dbReference>
<dbReference type="PROSITE" id="PS50937">
    <property type="entry name" value="HTH_MERR_2"/>
    <property type="match status" value="1"/>
</dbReference>
<dbReference type="Proteomes" id="UP000236726">
    <property type="component" value="Unassembled WGS sequence"/>
</dbReference>
<evidence type="ECO:0000256" key="3">
    <source>
        <dbReference type="ARBA" id="ARBA00023163"/>
    </source>
</evidence>
<dbReference type="InterPro" id="IPR047057">
    <property type="entry name" value="MerR_fam"/>
</dbReference>
<dbReference type="EMBL" id="FNUL01000016">
    <property type="protein sequence ID" value="SEG00163.1"/>
    <property type="molecule type" value="Genomic_DNA"/>
</dbReference>
<dbReference type="SMART" id="SM00422">
    <property type="entry name" value="HTH_MERR"/>
    <property type="match status" value="1"/>
</dbReference>
<feature type="coiled-coil region" evidence="4">
    <location>
        <begin position="70"/>
        <end position="104"/>
    </location>
</feature>
<accession>A0A1H5WLE7</accession>
<sequence>MKYKISDLARLMNVSTNTIRRYENMGYFSSDRDPSNSYRMYDEESVFQALNARLLRKYGFSHEELAAMNTFSMEENITAYQEKMKELEDTISNLKNIHHRIKDDIKLMQKATSSVAQPYFKDCVDLYYSLYSEGSKLAKDAKHQEILNNFIYNYPEVQRIYLMKKKDIDNKSYTLCSGWAVKGYLAEKVNLTTNEFVHYYPTTKSIMCMEKISTDELNEGDGCLIFHKLSQNIMQIMKDTNSTLNGDIIGVTVSKCFEDGKEMLYILISAPVSEKPVKN</sequence>
<name>A0A1H5WLE7_9FIRM</name>
<dbReference type="PANTHER" id="PTHR30204:SF94">
    <property type="entry name" value="HEAVY METAL-DEPENDENT TRANSCRIPTIONAL REGULATOR HI_0293-RELATED"/>
    <property type="match status" value="1"/>
</dbReference>
<dbReference type="RefSeq" id="WP_103953351.1">
    <property type="nucleotide sequence ID" value="NZ_FNUL01000016.1"/>
</dbReference>
<dbReference type="InterPro" id="IPR009061">
    <property type="entry name" value="DNA-bd_dom_put_sf"/>
</dbReference>
<keyword evidence="1" id="KW-0805">Transcription regulation</keyword>
<dbReference type="SUPFAM" id="SSF46955">
    <property type="entry name" value="Putative DNA-binding domain"/>
    <property type="match status" value="1"/>
</dbReference>
<gene>
    <name evidence="6" type="ORF">SAMN05216537_11649</name>
</gene>
<feature type="domain" description="HTH merR-type" evidence="5">
    <location>
        <begin position="2"/>
        <end position="71"/>
    </location>
</feature>
<keyword evidence="4" id="KW-0175">Coiled coil</keyword>
<dbReference type="AlphaFoldDB" id="A0A1H5WLE7"/>
<proteinExistence type="predicted"/>